<dbReference type="Pfam" id="PF00791">
    <property type="entry name" value="ZU5"/>
    <property type="match status" value="2"/>
</dbReference>
<sequence>MFIPPEAVHQNDPSKITLTLLRDPPSVDIQDGESVACYGIRCDPPNMIFHQPVKIRIPHSTLAINPDQVKPDIVSHVWDSVNDLPRTSRMRSSSSPDEPPYCRLYERHLELYIGKCAEWWVLIPLEQQLIRHQLMCTPYIPETLERGKEIEVHLHVHADVPGMDAEVRQDEKHQAYRKAHRSVPFSTISHAGDVTVARDCDGKMAETKLLSLKKIHNRMRHNVVFNVPPSEDDVPIDVITITLTQSGKLGMSRSMAFVIRYEDQIKSPEFTPVIREIEGTSRNDLPDKDVQKIAEKLSIDDFYDLGVALGFQIQQLDAIEYKRLKDRQEAICEMLITWKQRQLPHQNVKEVLLSILKSLETEAENTKMTDESLPPSSSATPEIRATSIEPIEPEYMDIITTSETERDEINDDLDQCGGTPSTEELCSVALPVTSLPLACSLGKALRLNDDLIVGFIDLPSSSVLQKIARQLVDSWWNGLKEDEKGNKFATLLSEFNISDVKTVSIGCEEISKTIGSKTKLLDLCHRLSVKPSDILLIMSTFLIFPPHMIGRSALKMLKEWVHHGGTRKRLLEVAQAFRFNEAAVKIAESMTFQASYKPFFSHGIIGHKGGELTLDELGIAVSIPEGALPKGMRSVVTLSVPTHDTPRLPVREGEVVITPVIEGSLTQELLKPATVVLPHCTTQNERKDDSSVILYTRTGPGTFGRRNMNPSQISKDTITFRTSHLQVWALSSTDLQGLQLKCVVFQPLFMTPAEKPTLRAYILHPYRNYVEVFISYALRAPFGTVVIKSFRSDCLNR</sequence>
<name>A0A7M7P1X5_STRPU</name>
<dbReference type="CDD" id="cd01670">
    <property type="entry name" value="Death"/>
    <property type="match status" value="1"/>
</dbReference>
<dbReference type="Gene3D" id="1.10.533.10">
    <property type="entry name" value="Death Domain, Fas"/>
    <property type="match status" value="1"/>
</dbReference>
<dbReference type="OMA" id="YTISNEY"/>
<evidence type="ECO:0000313" key="5">
    <source>
        <dbReference type="Proteomes" id="UP000007110"/>
    </source>
</evidence>
<keyword evidence="5" id="KW-1185">Reference proteome</keyword>
<evidence type="ECO:0000259" key="3">
    <source>
        <dbReference type="PROSITE" id="PS51145"/>
    </source>
</evidence>
<dbReference type="InterPro" id="IPR037936">
    <property type="entry name" value="UNC5A-D"/>
</dbReference>
<reference evidence="5" key="1">
    <citation type="submission" date="2015-02" db="EMBL/GenBank/DDBJ databases">
        <title>Genome sequencing for Strongylocentrotus purpuratus.</title>
        <authorList>
            <person name="Murali S."/>
            <person name="Liu Y."/>
            <person name="Vee V."/>
            <person name="English A."/>
            <person name="Wang M."/>
            <person name="Skinner E."/>
            <person name="Han Y."/>
            <person name="Muzny D.M."/>
            <person name="Worley K.C."/>
            <person name="Gibbs R.A."/>
        </authorList>
    </citation>
    <scope>NUCLEOTIDE SEQUENCE</scope>
</reference>
<reference evidence="4" key="2">
    <citation type="submission" date="2021-01" db="UniProtKB">
        <authorList>
            <consortium name="EnsemblMetazoa"/>
        </authorList>
    </citation>
    <scope>IDENTIFICATION</scope>
</reference>
<dbReference type="AlphaFoldDB" id="A0A7M7P1X5"/>
<dbReference type="SUPFAM" id="SSF47986">
    <property type="entry name" value="DEATH domain"/>
    <property type="match status" value="1"/>
</dbReference>
<dbReference type="GO" id="GO:0005886">
    <property type="term" value="C:plasma membrane"/>
    <property type="evidence" value="ECO:0007669"/>
    <property type="project" value="UniProtKB-SubCell"/>
</dbReference>
<dbReference type="GeneID" id="105442849"/>
<evidence type="ECO:0000313" key="4">
    <source>
        <dbReference type="EnsemblMetazoa" id="XP_030843986"/>
    </source>
</evidence>
<dbReference type="PANTHER" id="PTHR12582">
    <property type="entry name" value="NETRIN RECEPTOR UNC5"/>
    <property type="match status" value="1"/>
</dbReference>
<keyword evidence="1" id="KW-0393">Immunoglobulin domain</keyword>
<evidence type="ECO:0000259" key="2">
    <source>
        <dbReference type="PROSITE" id="PS50017"/>
    </source>
</evidence>
<dbReference type="InterPro" id="IPR000488">
    <property type="entry name" value="Death_dom"/>
</dbReference>
<dbReference type="InterPro" id="IPR011029">
    <property type="entry name" value="DEATH-like_dom_sf"/>
</dbReference>
<protein>
    <recommendedName>
        <fullName evidence="1">Netrin receptor UNC5</fullName>
    </recommendedName>
</protein>
<evidence type="ECO:0000256" key="1">
    <source>
        <dbReference type="RuleBase" id="RU367033"/>
    </source>
</evidence>
<dbReference type="KEGG" id="spu:105442849"/>
<dbReference type="OrthoDB" id="10160350at2759"/>
<comment type="similarity">
    <text evidence="1">Belongs to the unc-5 family.</text>
</comment>
<dbReference type="InParanoid" id="A0A7M7P1X5"/>
<accession>A0A7M7P1X5</accession>
<dbReference type="InterPro" id="IPR000906">
    <property type="entry name" value="ZU5_dom"/>
</dbReference>
<organism evidence="4 5">
    <name type="scientific">Strongylocentrotus purpuratus</name>
    <name type="common">Purple sea urchin</name>
    <dbReference type="NCBI Taxonomy" id="7668"/>
    <lineage>
        <taxon>Eukaryota</taxon>
        <taxon>Metazoa</taxon>
        <taxon>Echinodermata</taxon>
        <taxon>Eleutherozoa</taxon>
        <taxon>Echinozoa</taxon>
        <taxon>Echinoidea</taxon>
        <taxon>Euechinoidea</taxon>
        <taxon>Echinacea</taxon>
        <taxon>Camarodonta</taxon>
        <taxon>Echinidea</taxon>
        <taxon>Strongylocentrotidae</taxon>
        <taxon>Strongylocentrotus</taxon>
    </lineage>
</organism>
<proteinExistence type="inferred from homology"/>
<keyword evidence="1" id="KW-0675">Receptor</keyword>
<dbReference type="EnsemblMetazoa" id="XM_030988126">
    <property type="protein sequence ID" value="XP_030843986"/>
    <property type="gene ID" value="LOC105442849"/>
</dbReference>
<dbReference type="GO" id="GO:0005042">
    <property type="term" value="F:netrin receptor activity"/>
    <property type="evidence" value="ECO:0007669"/>
    <property type="project" value="UniProtKB-UniRule"/>
</dbReference>
<feature type="domain" description="ZU5" evidence="3">
    <location>
        <begin position="599"/>
        <end position="734"/>
    </location>
</feature>
<comment type="subcellular location">
    <subcellularLocation>
        <location evidence="1">Cell membrane</location>
        <topology evidence="1">Single-pass type I membrane protein</topology>
    </subcellularLocation>
</comment>
<keyword evidence="1" id="KW-0217">Developmental protein</keyword>
<dbReference type="SMART" id="SM00218">
    <property type="entry name" value="ZU5"/>
    <property type="match status" value="1"/>
</dbReference>
<dbReference type="PROSITE" id="PS50017">
    <property type="entry name" value="DEATH_DOMAIN"/>
    <property type="match status" value="1"/>
</dbReference>
<dbReference type="PANTHER" id="PTHR12582:SF41">
    <property type="entry name" value="UNC5C-LIKE PROTEIN"/>
    <property type="match status" value="1"/>
</dbReference>
<dbReference type="PROSITE" id="PS51145">
    <property type="entry name" value="ZU5"/>
    <property type="match status" value="1"/>
</dbReference>
<feature type="domain" description="Death" evidence="2">
    <location>
        <begin position="287"/>
        <end position="360"/>
    </location>
</feature>
<dbReference type="Pfam" id="PF00531">
    <property type="entry name" value="Death"/>
    <property type="match status" value="1"/>
</dbReference>
<dbReference type="RefSeq" id="XP_030843986.1">
    <property type="nucleotide sequence ID" value="XM_030988126.1"/>
</dbReference>
<dbReference type="Gene3D" id="2.60.220.30">
    <property type="match status" value="2"/>
</dbReference>
<comment type="function">
    <text evidence="1">Receptor for netrin required for axon guidance. Mediates axon repulsion of neuronal growth cones in the developing nervous system upon ligand binding.</text>
</comment>
<dbReference type="Proteomes" id="UP000007110">
    <property type="component" value="Unassembled WGS sequence"/>
</dbReference>